<evidence type="ECO:0000256" key="2">
    <source>
        <dbReference type="ARBA" id="ARBA00022614"/>
    </source>
</evidence>
<keyword evidence="8" id="KW-1185">Reference proteome</keyword>
<evidence type="ECO:0000256" key="3">
    <source>
        <dbReference type="ARBA" id="ARBA00022737"/>
    </source>
</evidence>
<dbReference type="SMART" id="SM00369">
    <property type="entry name" value="LRR_TYP"/>
    <property type="match status" value="14"/>
</dbReference>
<keyword evidence="6" id="KW-1133">Transmembrane helix</keyword>
<name>A0ABR2FLA1_9ROSI</name>
<dbReference type="PANTHER" id="PTHR48062">
    <property type="entry name" value="RECEPTOR-LIKE PROTEIN 14"/>
    <property type="match status" value="1"/>
</dbReference>
<keyword evidence="6" id="KW-0812">Transmembrane</keyword>
<dbReference type="PANTHER" id="PTHR48062:SF21">
    <property type="entry name" value="RECEPTOR-LIKE PROTEIN 12"/>
    <property type="match status" value="1"/>
</dbReference>
<dbReference type="SUPFAM" id="SSF52058">
    <property type="entry name" value="L domain-like"/>
    <property type="match status" value="2"/>
</dbReference>
<feature type="transmembrane region" description="Helical" evidence="6">
    <location>
        <begin position="1134"/>
        <end position="1155"/>
    </location>
</feature>
<keyword evidence="6" id="KW-0472">Membrane</keyword>
<dbReference type="PRINTS" id="PR00019">
    <property type="entry name" value="LEURICHRPT"/>
</dbReference>
<dbReference type="InterPro" id="IPR032675">
    <property type="entry name" value="LRR_dom_sf"/>
</dbReference>
<feature type="compositionally biased region" description="Basic and acidic residues" evidence="5">
    <location>
        <begin position="1275"/>
        <end position="1288"/>
    </location>
</feature>
<sequence length="1381" mass="154209">MLRGGEWCEGCFEEERLALFRLKPFFPFIDYTFERPEGLDYFYYPGVEDYDPVEEKESSIDCCKWERVECNPTTGRLTHLFLNVTYMYSKKSWYLNASLFLPFEELHSLSLSGNLIAGCVADQGFERLSSKLSKLEILDLSLNHFNDSILTSISELSSLKSLSLRDNWLTLLNPTNGIKMLSKLNNLETLNLSRNNLGNNIFSQLHDFTSLKSLNLRDCGLGGTINLLEFNTLMNLKELYLDRNGIEGIESSFREKGELRLNKLEVLGLAQNQFTNTIFTSLAALPNLKSLDLGFNKLKGAIDVKDLNALNNLEELILWDNEVTKLAPSPELRLMNLKLLDLSDNPLDHSILATLGRLSNLKTLYFEVTQLNESIDITEIDGLKNLEDLGMYCYSELDGLSSLNLEELDIRCYSRDTVNLKNLEILQVYGTSLGNNFIKRIGGMPSLKILDLQSCGLNDTLHSQGFCGLTNLRNLYMSHNNLKGSLPECVSNFTFLESLDLSSNQFSGDISTLKTLTFLENLDLSSNQFFGDVYALKALTSLRVLRLSNNYFEIPSSLGPFFNLSQLKYFRADNNTIYAESEIQFSVPRFQLNEIRLSCCGDAGQLPPFLYRQHDLRYVDLSNLNLEGEFPNWLLQNNTNLARLNLANNSLRGPFELPFPPHTDLWYLDISKNSIDGKVPIEIGERLPSLSYLNMARNHFHGSIPTSIGDMNSLQDLDLSDNQLSGGLPEHLSMGCSSLLSLTLSNNSLQGQILSSWANCSRLSTLDVSNNELSGEIPRSMGSMSSLEEIVMARNHLEGPFPKEFCHLNNLKLLDLSVNNISGHIPSCFGPLRLNQVHLSKNKLQGPLTSAFLNSTILVTLDLSNNHLTGKIPNWIGNLSQLSFLLLNNNHFEGRIPIQLCNLSHLSLIDLSNNNLSGTIPSCLKITTWNEIYEEYARYVADFEMGNIPFSSDAQSPTSSYAPSPSSFSIDEQIEFTSKSISYTYKGKVLTYLSGIDLSCNKLTGEIPHEVENFRNIFALNLSHNSLLGPIPLAFSDLKQIESLDLSHNNLSGTIPPQLVGLYRLSYFSVAYNNLSGSTPVFTAQFATFEESSYAGNPLLCGQPLPKSCSTPGPSPSSLTKGSTDNGLIDMTTFYGSFVASYVVVILSIASVLYINPYWRRREARGGRERLIGLEQWRNKVLSFLFVRSRNHSVLRKCASAFTIVKAAMEAGSFSPVQKSIWVCSVMEALLAETLVLAGKSLACLLMLTGSVLNDMNASLNWTAVDQRFPFDELLKTEHPGPENKDGSDTEDDDEDEEDDVDDQDDDGDDEDFSAEEGEEGDPEDDPEANGNGGSGEEDDEDEDDDEGDDDNTEDEGEDEGEEEEEDEDDEVPQPPSKKRK</sequence>
<reference evidence="7 8" key="1">
    <citation type="journal article" date="2024" name="G3 (Bethesda)">
        <title>Genome assembly of Hibiscus sabdariffa L. provides insights into metabolisms of medicinal natural products.</title>
        <authorList>
            <person name="Kim T."/>
        </authorList>
    </citation>
    <scope>NUCLEOTIDE SEQUENCE [LARGE SCALE GENOMIC DNA]</scope>
    <source>
        <strain evidence="7">TK-2024</strain>
        <tissue evidence="7">Old leaves</tissue>
    </source>
</reference>
<accession>A0ABR2FLA1</accession>
<dbReference type="InterPro" id="IPR025875">
    <property type="entry name" value="Leu-rich_rpt_4"/>
</dbReference>
<evidence type="ECO:0000313" key="8">
    <source>
        <dbReference type="Proteomes" id="UP001472677"/>
    </source>
</evidence>
<evidence type="ECO:0000256" key="1">
    <source>
        <dbReference type="ARBA" id="ARBA00009592"/>
    </source>
</evidence>
<evidence type="ECO:0000313" key="7">
    <source>
        <dbReference type="EMBL" id="KAK8581678.1"/>
    </source>
</evidence>
<dbReference type="Pfam" id="PF12799">
    <property type="entry name" value="LRR_4"/>
    <property type="match status" value="1"/>
</dbReference>
<feature type="compositionally biased region" description="Acidic residues" evidence="5">
    <location>
        <begin position="1336"/>
        <end position="1372"/>
    </location>
</feature>
<comment type="caution">
    <text evidence="7">The sequence shown here is derived from an EMBL/GenBank/DDBJ whole genome shotgun (WGS) entry which is preliminary data.</text>
</comment>
<keyword evidence="4" id="KW-0675">Receptor</keyword>
<gene>
    <name evidence="7" type="ORF">V6N12_071893</name>
</gene>
<dbReference type="InterPro" id="IPR051502">
    <property type="entry name" value="RLP_Defense_Trigger"/>
</dbReference>
<evidence type="ECO:0000256" key="4">
    <source>
        <dbReference type="ARBA" id="ARBA00023170"/>
    </source>
</evidence>
<dbReference type="SUPFAM" id="SSF52047">
    <property type="entry name" value="RNI-like"/>
    <property type="match status" value="1"/>
</dbReference>
<dbReference type="Pfam" id="PF00560">
    <property type="entry name" value="LRR_1"/>
    <property type="match status" value="6"/>
</dbReference>
<dbReference type="Pfam" id="PF13855">
    <property type="entry name" value="LRR_8"/>
    <property type="match status" value="2"/>
</dbReference>
<keyword evidence="3" id="KW-0677">Repeat</keyword>
<comment type="similarity">
    <text evidence="1">Belongs to the RLP family.</text>
</comment>
<dbReference type="InterPro" id="IPR003591">
    <property type="entry name" value="Leu-rich_rpt_typical-subtyp"/>
</dbReference>
<protein>
    <submittedName>
        <fullName evidence="7">Uncharacterized protein</fullName>
    </submittedName>
</protein>
<dbReference type="EMBL" id="JBBPBM010000006">
    <property type="protein sequence ID" value="KAK8581678.1"/>
    <property type="molecule type" value="Genomic_DNA"/>
</dbReference>
<evidence type="ECO:0000256" key="5">
    <source>
        <dbReference type="SAM" id="MobiDB-lite"/>
    </source>
</evidence>
<feature type="compositionally biased region" description="Acidic residues" evidence="5">
    <location>
        <begin position="1289"/>
        <end position="1328"/>
    </location>
</feature>
<proteinExistence type="inferred from homology"/>
<dbReference type="PROSITE" id="PS51450">
    <property type="entry name" value="LRR"/>
    <property type="match status" value="2"/>
</dbReference>
<feature type="region of interest" description="Disordered" evidence="5">
    <location>
        <begin position="1275"/>
        <end position="1381"/>
    </location>
</feature>
<dbReference type="SMART" id="SM00365">
    <property type="entry name" value="LRR_SD22"/>
    <property type="match status" value="8"/>
</dbReference>
<dbReference type="Gene3D" id="3.80.10.10">
    <property type="entry name" value="Ribonuclease Inhibitor"/>
    <property type="match status" value="6"/>
</dbReference>
<evidence type="ECO:0000256" key="6">
    <source>
        <dbReference type="SAM" id="Phobius"/>
    </source>
</evidence>
<organism evidence="7 8">
    <name type="scientific">Hibiscus sabdariffa</name>
    <name type="common">roselle</name>
    <dbReference type="NCBI Taxonomy" id="183260"/>
    <lineage>
        <taxon>Eukaryota</taxon>
        <taxon>Viridiplantae</taxon>
        <taxon>Streptophyta</taxon>
        <taxon>Embryophyta</taxon>
        <taxon>Tracheophyta</taxon>
        <taxon>Spermatophyta</taxon>
        <taxon>Magnoliopsida</taxon>
        <taxon>eudicotyledons</taxon>
        <taxon>Gunneridae</taxon>
        <taxon>Pentapetalae</taxon>
        <taxon>rosids</taxon>
        <taxon>malvids</taxon>
        <taxon>Malvales</taxon>
        <taxon>Malvaceae</taxon>
        <taxon>Malvoideae</taxon>
        <taxon>Hibiscus</taxon>
    </lineage>
</organism>
<keyword evidence="2" id="KW-0433">Leucine-rich repeat</keyword>
<dbReference type="Proteomes" id="UP001472677">
    <property type="component" value="Unassembled WGS sequence"/>
</dbReference>
<dbReference type="InterPro" id="IPR001611">
    <property type="entry name" value="Leu-rich_rpt"/>
</dbReference>